<keyword evidence="2 3" id="KW-0378">Hydrolase</keyword>
<proteinExistence type="inferred from homology"/>
<dbReference type="HOGENOM" id="CLU_006586_17_1_1"/>
<evidence type="ECO:0000259" key="5">
    <source>
        <dbReference type="Pfam" id="PF00135"/>
    </source>
</evidence>
<sequence>MGNTLSVHQENDHEVKLGGSRGSIRGLQLDSKARRYLGIPYALPPVGDLRWRRPQPLPDSYSYSESDGTPFDATKFGPVCLQPQYSPHIKINIPGQVYSEDCLRLNIWTPVEDIGTGLLPVYVWIHGGWFQIGDPSHEKKMDATELLSTGNFKAVFVAVGYRLNVFGFLSGSALDVEGQESGNYGLWDQRLALEWIYDNVSSFGGDPHNITVSGRSAGAYSVEAQTLYDFRKQPSSYPKALFRKLVMISNAIPAQPKTSEECQPQFDELCEHFNVPRGVSDSKKMELLRAIDGRKLTDAVMKLNNHTFRPVTDGVFILQGLNYYIQDGSFAREFKERGMKLFIGEALNEETLYGATNSPSPDAAALHRQVANYYAPDTTRRVLEHYKLPETVKKDDWQAIFGRIVADGQVCAPSRILADSLFRHGVPVADVWRYQFAYRLSFITEEMAPSRFGIAHAMDRPLWNFSIRHGPTPEERILMQDWINGLAAFVAGDASYDYGTSRPNEHKVITGDGWLEVQVDARWAELLEVGKVFSGKSSRSNLDD</sequence>
<dbReference type="PROSITE" id="PS00122">
    <property type="entry name" value="CARBOXYLESTERASE_B_1"/>
    <property type="match status" value="1"/>
</dbReference>
<dbReference type="InterPro" id="IPR029058">
    <property type="entry name" value="AB_hydrolase_fold"/>
</dbReference>
<name>W9YYA2_FUSOX</name>
<dbReference type="InterPro" id="IPR002018">
    <property type="entry name" value="CarbesteraseB"/>
</dbReference>
<dbReference type="AlphaFoldDB" id="W9YYA2"/>
<dbReference type="GO" id="GO:0016787">
    <property type="term" value="F:hydrolase activity"/>
    <property type="evidence" value="ECO:0007669"/>
    <property type="project" value="UniProtKB-KW"/>
</dbReference>
<dbReference type="SUPFAM" id="SSF53474">
    <property type="entry name" value="alpha/beta-Hydrolases"/>
    <property type="match status" value="1"/>
</dbReference>
<evidence type="ECO:0000256" key="4">
    <source>
        <dbReference type="SAM" id="MobiDB-lite"/>
    </source>
</evidence>
<comment type="similarity">
    <text evidence="1 3">Belongs to the type-B carboxylesterase/lipase family.</text>
</comment>
<evidence type="ECO:0000256" key="1">
    <source>
        <dbReference type="ARBA" id="ARBA00005964"/>
    </source>
</evidence>
<dbReference type="Pfam" id="PF00135">
    <property type="entry name" value="COesterase"/>
    <property type="match status" value="1"/>
</dbReference>
<dbReference type="OrthoDB" id="408631at2759"/>
<feature type="region of interest" description="Disordered" evidence="4">
    <location>
        <begin position="1"/>
        <end position="20"/>
    </location>
</feature>
<reference evidence="6" key="2">
    <citation type="submission" date="2014-02" db="EMBL/GenBank/DDBJ databases">
        <title>Annotation of the Genome Sequence of Fusarium oxysporum f. sp. melonis 26406.</title>
        <authorList>
            <consortium name="The Broad Institute Genomics Platform"/>
            <person name="Ma L.-J."/>
            <person name="Corby-Kistler H."/>
            <person name="Broz K."/>
            <person name="Gale L.R."/>
            <person name="Jonkers W."/>
            <person name="O'Donnell K."/>
            <person name="Ploetz R."/>
            <person name="Steinberg C."/>
            <person name="Schwartz D.C."/>
            <person name="VanEtten H."/>
            <person name="Zhou S."/>
            <person name="Young S.K."/>
            <person name="Zeng Q."/>
            <person name="Gargeya S."/>
            <person name="Fitzgerald M."/>
            <person name="Abouelleil A."/>
            <person name="Alvarado L."/>
            <person name="Chapman S.B."/>
            <person name="Gainer-Dewar J."/>
            <person name="Goldberg J."/>
            <person name="Griggs A."/>
            <person name="Gujja S."/>
            <person name="Hansen M."/>
            <person name="Howarth C."/>
            <person name="Imamovic A."/>
            <person name="Ireland A."/>
            <person name="Larimer J."/>
            <person name="McCowan C."/>
            <person name="Murphy C."/>
            <person name="Pearson M."/>
            <person name="Poon T.W."/>
            <person name="Priest M."/>
            <person name="Roberts A."/>
            <person name="Saif S."/>
            <person name="Shea T."/>
            <person name="Sykes S."/>
            <person name="Wortman J."/>
            <person name="Nusbaum C."/>
            <person name="Birren B."/>
        </authorList>
    </citation>
    <scope>NUCLEOTIDE SEQUENCE</scope>
    <source>
        <strain evidence="6">26406</strain>
    </source>
</reference>
<dbReference type="EMBL" id="KI980419">
    <property type="protein sequence ID" value="EXK24125.1"/>
    <property type="molecule type" value="Genomic_DNA"/>
</dbReference>
<accession>W9YYA2</accession>
<dbReference type="PANTHER" id="PTHR43142">
    <property type="entry name" value="CARBOXYLIC ESTER HYDROLASE"/>
    <property type="match status" value="1"/>
</dbReference>
<dbReference type="Gene3D" id="3.40.50.1820">
    <property type="entry name" value="alpha/beta hydrolase"/>
    <property type="match status" value="1"/>
</dbReference>
<evidence type="ECO:0000313" key="6">
    <source>
        <dbReference type="EMBL" id="EXK24125.1"/>
    </source>
</evidence>
<dbReference type="VEuPathDB" id="FungiDB:FOMG_19134"/>
<dbReference type="ESTHER" id="fusox-w9yya2">
    <property type="family name" value="Fungal_carboxylesterase_lipase"/>
</dbReference>
<feature type="domain" description="Carboxylesterase type B" evidence="5">
    <location>
        <begin position="16"/>
        <end position="493"/>
    </location>
</feature>
<gene>
    <name evidence="6" type="ORF">FOMG_19134</name>
</gene>
<dbReference type="InterPro" id="IPR019826">
    <property type="entry name" value="Carboxylesterase_B_AS"/>
</dbReference>
<reference evidence="6" key="1">
    <citation type="submission" date="2012-04" db="EMBL/GenBank/DDBJ databases">
        <title>The Genome Sequence of Fusarium oxysporum melonis.</title>
        <authorList>
            <consortium name="The Broad Institute Genome Sequencing Platform"/>
            <person name="Ma L.-J."/>
            <person name="Gale L.R."/>
            <person name="Schwartz D.C."/>
            <person name="Zhou S."/>
            <person name="Corby-Kistler H."/>
            <person name="Young S.K."/>
            <person name="Zeng Q."/>
            <person name="Gargeya S."/>
            <person name="Fitzgerald M."/>
            <person name="Haas B."/>
            <person name="Abouelleil A."/>
            <person name="Alvarado L."/>
            <person name="Arachchi H.M."/>
            <person name="Berlin A."/>
            <person name="Brown A."/>
            <person name="Chapman S.B."/>
            <person name="Chen Z."/>
            <person name="Dunbar C."/>
            <person name="Freedman E."/>
            <person name="Gearin G."/>
            <person name="Goldberg J."/>
            <person name="Griggs A."/>
            <person name="Gujja S."/>
            <person name="Heiman D."/>
            <person name="Howarth C."/>
            <person name="Larson L."/>
            <person name="Lui A."/>
            <person name="MacDonald P.J.P."/>
            <person name="Montmayeur A."/>
            <person name="Murphy C."/>
            <person name="Neiman D."/>
            <person name="Pearson M."/>
            <person name="Priest M."/>
            <person name="Roberts A."/>
            <person name="Saif S."/>
            <person name="Shea T."/>
            <person name="Shenoy N."/>
            <person name="Sisk P."/>
            <person name="Stolte C."/>
            <person name="Sykes S."/>
            <person name="Wortman J."/>
            <person name="Nusbaum C."/>
            <person name="Birren B."/>
        </authorList>
    </citation>
    <scope>NUCLEOTIDE SEQUENCE</scope>
    <source>
        <strain evidence="6">26406</strain>
    </source>
</reference>
<dbReference type="PANTHER" id="PTHR43142:SF8">
    <property type="entry name" value="CARBOXYLIC ESTER HYDROLASE"/>
    <property type="match status" value="1"/>
</dbReference>
<dbReference type="EC" id="3.1.1.-" evidence="3"/>
<dbReference type="Proteomes" id="UP000030703">
    <property type="component" value="Unassembled WGS sequence"/>
</dbReference>
<evidence type="ECO:0000256" key="3">
    <source>
        <dbReference type="RuleBase" id="RU361235"/>
    </source>
</evidence>
<evidence type="ECO:0000256" key="2">
    <source>
        <dbReference type="ARBA" id="ARBA00022801"/>
    </source>
</evidence>
<protein>
    <recommendedName>
        <fullName evidence="3">Carboxylic ester hydrolase</fullName>
        <ecNumber evidence="3">3.1.1.-</ecNumber>
    </recommendedName>
</protein>
<organism evidence="6">
    <name type="scientific">Fusarium oxysporum f. sp. melonis 26406</name>
    <dbReference type="NCBI Taxonomy" id="1089452"/>
    <lineage>
        <taxon>Eukaryota</taxon>
        <taxon>Fungi</taxon>
        <taxon>Dikarya</taxon>
        <taxon>Ascomycota</taxon>
        <taxon>Pezizomycotina</taxon>
        <taxon>Sordariomycetes</taxon>
        <taxon>Hypocreomycetidae</taxon>
        <taxon>Hypocreales</taxon>
        <taxon>Nectriaceae</taxon>
        <taxon>Fusarium</taxon>
        <taxon>Fusarium oxysporum species complex</taxon>
    </lineage>
</organism>